<dbReference type="AlphaFoldDB" id="A0A1I7X8K6"/>
<sequence length="31" mass="3666">MIRIQRCANLVDFMPRRCAAVIKNFGYSTKY</sequence>
<protein>
    <submittedName>
        <fullName evidence="2">Transposase</fullName>
    </submittedName>
</protein>
<accession>A0A1I7X8K6</accession>
<name>A0A1I7X8K6_HETBA</name>
<dbReference type="WBParaSite" id="Hba_13976">
    <property type="protein sequence ID" value="Hba_13976"/>
    <property type="gene ID" value="Hba_13976"/>
</dbReference>
<proteinExistence type="predicted"/>
<reference evidence="2" key="1">
    <citation type="submission" date="2016-11" db="UniProtKB">
        <authorList>
            <consortium name="WormBaseParasite"/>
        </authorList>
    </citation>
    <scope>IDENTIFICATION</scope>
</reference>
<organism evidence="1 2">
    <name type="scientific">Heterorhabditis bacteriophora</name>
    <name type="common">Entomopathogenic nematode worm</name>
    <dbReference type="NCBI Taxonomy" id="37862"/>
    <lineage>
        <taxon>Eukaryota</taxon>
        <taxon>Metazoa</taxon>
        <taxon>Ecdysozoa</taxon>
        <taxon>Nematoda</taxon>
        <taxon>Chromadorea</taxon>
        <taxon>Rhabditida</taxon>
        <taxon>Rhabditina</taxon>
        <taxon>Rhabditomorpha</taxon>
        <taxon>Strongyloidea</taxon>
        <taxon>Heterorhabditidae</taxon>
        <taxon>Heterorhabditis</taxon>
    </lineage>
</organism>
<evidence type="ECO:0000313" key="2">
    <source>
        <dbReference type="WBParaSite" id="Hba_13976"/>
    </source>
</evidence>
<keyword evidence="1" id="KW-1185">Reference proteome</keyword>
<evidence type="ECO:0000313" key="1">
    <source>
        <dbReference type="Proteomes" id="UP000095283"/>
    </source>
</evidence>
<dbReference type="Proteomes" id="UP000095283">
    <property type="component" value="Unplaced"/>
</dbReference>